<dbReference type="GO" id="GO:0030117">
    <property type="term" value="C:membrane coat"/>
    <property type="evidence" value="ECO:0007669"/>
    <property type="project" value="InterPro"/>
</dbReference>
<feature type="domain" description="AP complex mu/sigma subunit" evidence="6">
    <location>
        <begin position="80"/>
        <end position="168"/>
    </location>
</feature>
<evidence type="ECO:0000256" key="4">
    <source>
        <dbReference type="ARBA" id="ARBA00022927"/>
    </source>
</evidence>
<sequence length="232" mass="25467">MIHAVLIFNNAGKPRLTKFYSPSSPKTRSAILQRIYTLVSARDDSLCNFVELPSGFGFSSAADAGVEDDAGLGGPAGMASEMEDLRVVYRHYATLYFAFVVDQSESELGILDLIQVSVESLDRCFENVCELDLIFHFDEVHTLLNCIITGGLVLDTSLESIQQTFRAQQQAKKASQNGSGLGGISGLKDAAGLLGGEWDRYTIIPKLLYVHRFGLKRWRVTFGPGGRIAWQP</sequence>
<reference evidence="7 8" key="1">
    <citation type="submission" date="2019-07" db="EMBL/GenBank/DDBJ databases">
        <title>Rhodotorula toruloides NBRC10032 genome sequencing.</title>
        <authorList>
            <person name="Shida Y."/>
            <person name="Takaku H."/>
            <person name="Ogasawara W."/>
            <person name="Mori K."/>
        </authorList>
    </citation>
    <scope>NUCLEOTIDE SEQUENCE [LARGE SCALE GENOMIC DNA]</scope>
    <source>
        <strain evidence="7 8">NBRC10032</strain>
    </source>
</reference>
<comment type="caution">
    <text evidence="7">The sequence shown here is derived from an EMBL/GenBank/DDBJ whole genome shotgun (WGS) entry which is preliminary data.</text>
</comment>
<dbReference type="InterPro" id="IPR011012">
    <property type="entry name" value="Longin-like_dom_sf"/>
</dbReference>
<feature type="domain" description="AP complex mu/sigma subunit" evidence="6">
    <location>
        <begin position="1"/>
        <end position="52"/>
    </location>
</feature>
<keyword evidence="3" id="KW-0813">Transport</keyword>
<dbReference type="Proteomes" id="UP000321518">
    <property type="component" value="Unassembled WGS sequence"/>
</dbReference>
<dbReference type="GO" id="GO:0006886">
    <property type="term" value="P:intracellular protein transport"/>
    <property type="evidence" value="ECO:0007669"/>
    <property type="project" value="InterPro"/>
</dbReference>
<dbReference type="PROSITE" id="PS00989">
    <property type="entry name" value="CLAT_ADAPTOR_S"/>
    <property type="match status" value="1"/>
</dbReference>
<proteinExistence type="inferred from homology"/>
<dbReference type="PANTHER" id="PTHR11753">
    <property type="entry name" value="ADAPTOR COMPLEXES SMALL SUBUNIT FAMILY"/>
    <property type="match status" value="1"/>
</dbReference>
<keyword evidence="4" id="KW-0653">Protein transport</keyword>
<dbReference type="InterPro" id="IPR022775">
    <property type="entry name" value="AP_mu_sigma_su"/>
</dbReference>
<evidence type="ECO:0000313" key="7">
    <source>
        <dbReference type="EMBL" id="GEM06241.1"/>
    </source>
</evidence>
<dbReference type="Gene3D" id="3.30.450.60">
    <property type="match status" value="1"/>
</dbReference>
<dbReference type="GO" id="GO:0016192">
    <property type="term" value="P:vesicle-mediated transport"/>
    <property type="evidence" value="ECO:0007669"/>
    <property type="project" value="InterPro"/>
</dbReference>
<dbReference type="GO" id="GO:0012505">
    <property type="term" value="C:endomembrane system"/>
    <property type="evidence" value="ECO:0007669"/>
    <property type="project" value="UniProtKB-SubCell"/>
</dbReference>
<dbReference type="AlphaFoldDB" id="A0A511K7B9"/>
<evidence type="ECO:0000256" key="5">
    <source>
        <dbReference type="ARBA" id="ARBA00023136"/>
    </source>
</evidence>
<dbReference type="Pfam" id="PF01217">
    <property type="entry name" value="Clat_adaptor_s"/>
    <property type="match status" value="2"/>
</dbReference>
<dbReference type="EMBL" id="BJWK01000001">
    <property type="protein sequence ID" value="GEM06241.1"/>
    <property type="molecule type" value="Genomic_DNA"/>
</dbReference>
<comment type="similarity">
    <text evidence="2">Belongs to the adaptor complexes small subunit family.</text>
</comment>
<evidence type="ECO:0000256" key="3">
    <source>
        <dbReference type="ARBA" id="ARBA00022448"/>
    </source>
</evidence>
<protein>
    <submittedName>
        <fullName evidence="7">AP-3 complex subunit sigma-2</fullName>
    </submittedName>
</protein>
<keyword evidence="5" id="KW-0472">Membrane</keyword>
<dbReference type="OrthoDB" id="10261046at2759"/>
<gene>
    <name evidence="7" type="ORF">Rt10032_c01g0258</name>
</gene>
<dbReference type="FunFam" id="3.30.450.60:FF:000001">
    <property type="entry name" value="AP complex subunit sigma"/>
    <property type="match status" value="1"/>
</dbReference>
<organism evidence="7 8">
    <name type="scientific">Rhodotorula toruloides</name>
    <name type="common">Yeast</name>
    <name type="synonym">Rhodosporidium toruloides</name>
    <dbReference type="NCBI Taxonomy" id="5286"/>
    <lineage>
        <taxon>Eukaryota</taxon>
        <taxon>Fungi</taxon>
        <taxon>Dikarya</taxon>
        <taxon>Basidiomycota</taxon>
        <taxon>Pucciniomycotina</taxon>
        <taxon>Microbotryomycetes</taxon>
        <taxon>Sporidiobolales</taxon>
        <taxon>Sporidiobolaceae</taxon>
        <taxon>Rhodotorula</taxon>
    </lineage>
</organism>
<name>A0A511K7B9_RHOTO</name>
<evidence type="ECO:0000259" key="6">
    <source>
        <dbReference type="Pfam" id="PF01217"/>
    </source>
</evidence>
<evidence type="ECO:0000256" key="2">
    <source>
        <dbReference type="ARBA" id="ARBA00006972"/>
    </source>
</evidence>
<dbReference type="InterPro" id="IPR000804">
    <property type="entry name" value="Clathrin_sm-chain_CS"/>
</dbReference>
<dbReference type="InterPro" id="IPR016635">
    <property type="entry name" value="AP_complex_ssu"/>
</dbReference>
<comment type="subcellular location">
    <subcellularLocation>
        <location evidence="1">Endomembrane system</location>
    </subcellularLocation>
</comment>
<accession>A0A511K7B9</accession>
<dbReference type="SUPFAM" id="SSF64356">
    <property type="entry name" value="SNARE-like"/>
    <property type="match status" value="1"/>
</dbReference>
<evidence type="ECO:0000313" key="8">
    <source>
        <dbReference type="Proteomes" id="UP000321518"/>
    </source>
</evidence>
<evidence type="ECO:0000256" key="1">
    <source>
        <dbReference type="ARBA" id="ARBA00004308"/>
    </source>
</evidence>